<evidence type="ECO:0000313" key="5">
    <source>
        <dbReference type="EMBL" id="CAF1463311.1"/>
    </source>
</evidence>
<protein>
    <recommendedName>
        <fullName evidence="3">BPP domain-containing protein</fullName>
    </recommendedName>
</protein>
<evidence type="ECO:0000313" key="8">
    <source>
        <dbReference type="Proteomes" id="UP000663829"/>
    </source>
</evidence>
<evidence type="ECO:0000313" key="4">
    <source>
        <dbReference type="EMBL" id="CAF0887514.1"/>
    </source>
</evidence>
<keyword evidence="8" id="KW-1185">Reference proteome</keyword>
<dbReference type="Proteomes" id="UP000677228">
    <property type="component" value="Unassembled WGS sequence"/>
</dbReference>
<keyword evidence="1" id="KW-0812">Transmembrane</keyword>
<dbReference type="EMBL" id="CAJNOK010030707">
    <property type="protein sequence ID" value="CAF1463311.1"/>
    <property type="molecule type" value="Genomic_DNA"/>
</dbReference>
<evidence type="ECO:0000313" key="7">
    <source>
        <dbReference type="EMBL" id="CAF4256168.1"/>
    </source>
</evidence>
<accession>A0A813YQE6</accession>
<sequence length="377" mass="43082">MSIHCAILFYFLIIQKCDANESVFINTTLATESVQFDPDDPAIWINKKTPELSLLFGTDKIETVGALFVYYLNGTIKQIIQNLDRPNNVDVEYGFNKMDIVVLTERRKQQLRIYAIDDDKLQLYEVGGNTQVFEDRVGENAAPMGIGLYKRPSDGEIFAIVSSKTGPKTGYLGQYRLKWNEKSQKIDLEFVRYFGDFYENEIESIVVDDQLGYVYYSDEGYGIRKYNVCPDNPQKMQLGLINTTNIWLGDSEGLAIYDTGNNDGYLIITDQIETGSIFRIYERQSSNSYLKSIRTNAISTDGLDVTSHYLNAQFPNGMMIAMNKNGNNFLLFDWRNIAHIGDLRLNLNNTANTLYSFFTIITSFLLLINYYFSSLIS</sequence>
<feature type="signal peptide" evidence="2">
    <location>
        <begin position="1"/>
        <end position="19"/>
    </location>
</feature>
<dbReference type="InterPro" id="IPR003431">
    <property type="entry name" value="B-propeller_Phytase"/>
</dbReference>
<dbReference type="SUPFAM" id="SSF50956">
    <property type="entry name" value="Thermostable phytase (3-phytase)"/>
    <property type="match status" value="1"/>
</dbReference>
<keyword evidence="2" id="KW-0732">Signal</keyword>
<evidence type="ECO:0000256" key="2">
    <source>
        <dbReference type="SAM" id="SignalP"/>
    </source>
</evidence>
<evidence type="ECO:0000313" key="6">
    <source>
        <dbReference type="EMBL" id="CAF3672464.1"/>
    </source>
</evidence>
<keyword evidence="1" id="KW-1133">Transmembrane helix</keyword>
<dbReference type="Pfam" id="PF02333">
    <property type="entry name" value="Phytase"/>
    <property type="match status" value="1"/>
</dbReference>
<dbReference type="GO" id="GO:0016158">
    <property type="term" value="F:inositol hexakisphosphate 3-phosphatase activity"/>
    <property type="evidence" value="ECO:0007669"/>
    <property type="project" value="InterPro"/>
</dbReference>
<dbReference type="EMBL" id="CAJOBC010001335">
    <property type="protein sequence ID" value="CAF3672464.1"/>
    <property type="molecule type" value="Genomic_DNA"/>
</dbReference>
<dbReference type="PROSITE" id="PS51662">
    <property type="entry name" value="BP_PHYTASE"/>
    <property type="match status" value="1"/>
</dbReference>
<reference evidence="4" key="1">
    <citation type="submission" date="2021-02" db="EMBL/GenBank/DDBJ databases">
        <authorList>
            <person name="Nowell W R."/>
        </authorList>
    </citation>
    <scope>NUCLEOTIDE SEQUENCE</scope>
</reference>
<feature type="transmembrane region" description="Helical" evidence="1">
    <location>
        <begin position="354"/>
        <end position="372"/>
    </location>
</feature>
<dbReference type="OrthoDB" id="10045365at2759"/>
<feature type="chain" id="PRO_5035683404" description="BPP domain-containing protein" evidence="2">
    <location>
        <begin position="20"/>
        <end position="377"/>
    </location>
</feature>
<evidence type="ECO:0000259" key="3">
    <source>
        <dbReference type="PROSITE" id="PS51662"/>
    </source>
</evidence>
<comment type="caution">
    <text evidence="4">The sequence shown here is derived from an EMBL/GenBank/DDBJ whole genome shotgun (WGS) entry which is preliminary data.</text>
</comment>
<dbReference type="AlphaFoldDB" id="A0A813YQE6"/>
<dbReference type="Gene3D" id="2.120.10.30">
    <property type="entry name" value="TolB, C-terminal domain"/>
    <property type="match status" value="1"/>
</dbReference>
<gene>
    <name evidence="4" type="ORF">GPM918_LOCUS7942</name>
    <name evidence="5" type="ORF">OVA965_LOCUS35341</name>
    <name evidence="6" type="ORF">SRO942_LOCUS7942</name>
    <name evidence="7" type="ORF">TMI583_LOCUS36295</name>
</gene>
<dbReference type="EMBL" id="CAJOBA010052567">
    <property type="protein sequence ID" value="CAF4256168.1"/>
    <property type="molecule type" value="Genomic_DNA"/>
</dbReference>
<dbReference type="Proteomes" id="UP000682733">
    <property type="component" value="Unassembled WGS sequence"/>
</dbReference>
<organism evidence="4 8">
    <name type="scientific">Didymodactylos carnosus</name>
    <dbReference type="NCBI Taxonomy" id="1234261"/>
    <lineage>
        <taxon>Eukaryota</taxon>
        <taxon>Metazoa</taxon>
        <taxon>Spiralia</taxon>
        <taxon>Gnathifera</taxon>
        <taxon>Rotifera</taxon>
        <taxon>Eurotatoria</taxon>
        <taxon>Bdelloidea</taxon>
        <taxon>Philodinida</taxon>
        <taxon>Philodinidae</taxon>
        <taxon>Didymodactylos</taxon>
    </lineage>
</organism>
<keyword evidence="1" id="KW-0472">Membrane</keyword>
<dbReference type="InterPro" id="IPR011042">
    <property type="entry name" value="6-blade_b-propeller_TolB-like"/>
</dbReference>
<dbReference type="Proteomes" id="UP000681722">
    <property type="component" value="Unassembled WGS sequence"/>
</dbReference>
<evidence type="ECO:0000256" key="1">
    <source>
        <dbReference type="SAM" id="Phobius"/>
    </source>
</evidence>
<feature type="domain" description="BPP" evidence="3">
    <location>
        <begin position="15"/>
        <end position="343"/>
    </location>
</feature>
<dbReference type="Proteomes" id="UP000663829">
    <property type="component" value="Unassembled WGS sequence"/>
</dbReference>
<proteinExistence type="predicted"/>
<name>A0A813YQE6_9BILA</name>
<dbReference type="EMBL" id="CAJNOQ010001335">
    <property type="protein sequence ID" value="CAF0887514.1"/>
    <property type="molecule type" value="Genomic_DNA"/>
</dbReference>